<name>A0A0E9XUV7_ANGAN</name>
<sequence length="30" mass="3389">MGAARSSLLTCCTTLGTWSSLLWRTMWQRA</sequence>
<protein>
    <submittedName>
        <fullName evidence="1">Uncharacterized protein</fullName>
    </submittedName>
</protein>
<dbReference type="EMBL" id="GBXM01002070">
    <property type="protein sequence ID" value="JAI06508.1"/>
    <property type="molecule type" value="Transcribed_RNA"/>
</dbReference>
<proteinExistence type="predicted"/>
<reference evidence="1" key="2">
    <citation type="journal article" date="2015" name="Fish Shellfish Immunol.">
        <title>Early steps in the European eel (Anguilla anguilla)-Vibrio vulnificus interaction in the gills: Role of the RtxA13 toxin.</title>
        <authorList>
            <person name="Callol A."/>
            <person name="Pajuelo D."/>
            <person name="Ebbesson L."/>
            <person name="Teles M."/>
            <person name="MacKenzie S."/>
            <person name="Amaro C."/>
        </authorList>
    </citation>
    <scope>NUCLEOTIDE SEQUENCE</scope>
</reference>
<dbReference type="AlphaFoldDB" id="A0A0E9XUV7"/>
<organism evidence="1">
    <name type="scientific">Anguilla anguilla</name>
    <name type="common">European freshwater eel</name>
    <name type="synonym">Muraena anguilla</name>
    <dbReference type="NCBI Taxonomy" id="7936"/>
    <lineage>
        <taxon>Eukaryota</taxon>
        <taxon>Metazoa</taxon>
        <taxon>Chordata</taxon>
        <taxon>Craniata</taxon>
        <taxon>Vertebrata</taxon>
        <taxon>Euteleostomi</taxon>
        <taxon>Actinopterygii</taxon>
        <taxon>Neopterygii</taxon>
        <taxon>Teleostei</taxon>
        <taxon>Anguilliformes</taxon>
        <taxon>Anguillidae</taxon>
        <taxon>Anguilla</taxon>
    </lineage>
</organism>
<evidence type="ECO:0000313" key="1">
    <source>
        <dbReference type="EMBL" id="JAI06508.1"/>
    </source>
</evidence>
<accession>A0A0E9XUV7</accession>
<reference evidence="1" key="1">
    <citation type="submission" date="2014-11" db="EMBL/GenBank/DDBJ databases">
        <authorList>
            <person name="Amaro Gonzalez C."/>
        </authorList>
    </citation>
    <scope>NUCLEOTIDE SEQUENCE</scope>
</reference>